<evidence type="ECO:0000313" key="2">
    <source>
        <dbReference type="Proteomes" id="UP001479436"/>
    </source>
</evidence>
<sequence length="50" mass="5410">NSCSVIGFRYKSSQDVAQQAKTSGRKSIAHVPLGGGNSEILKQAIDIHRR</sequence>
<gene>
    <name evidence="1" type="ORF">K7432_016042</name>
</gene>
<proteinExistence type="predicted"/>
<name>A0ABR2WFE1_9FUNG</name>
<keyword evidence="2" id="KW-1185">Reference proteome</keyword>
<evidence type="ECO:0000313" key="1">
    <source>
        <dbReference type="EMBL" id="KAK9760199.1"/>
    </source>
</evidence>
<feature type="non-terminal residue" evidence="1">
    <location>
        <position position="1"/>
    </location>
</feature>
<accession>A0ABR2WFE1</accession>
<comment type="caution">
    <text evidence="1">The sequence shown here is derived from an EMBL/GenBank/DDBJ whole genome shotgun (WGS) entry which is preliminary data.</text>
</comment>
<dbReference type="EMBL" id="JASJQH010002430">
    <property type="protein sequence ID" value="KAK9760199.1"/>
    <property type="molecule type" value="Genomic_DNA"/>
</dbReference>
<dbReference type="Proteomes" id="UP001479436">
    <property type="component" value="Unassembled WGS sequence"/>
</dbReference>
<protein>
    <submittedName>
        <fullName evidence="1">Uncharacterized protein</fullName>
    </submittedName>
</protein>
<reference evidence="1 2" key="1">
    <citation type="submission" date="2023-04" db="EMBL/GenBank/DDBJ databases">
        <title>Genome of Basidiobolus ranarum AG-B5.</title>
        <authorList>
            <person name="Stajich J.E."/>
            <person name="Carter-House D."/>
            <person name="Gryganskyi A."/>
        </authorList>
    </citation>
    <scope>NUCLEOTIDE SEQUENCE [LARGE SCALE GENOMIC DNA]</scope>
    <source>
        <strain evidence="1 2">AG-B5</strain>
    </source>
</reference>
<organism evidence="1 2">
    <name type="scientific">Basidiobolus ranarum</name>
    <dbReference type="NCBI Taxonomy" id="34480"/>
    <lineage>
        <taxon>Eukaryota</taxon>
        <taxon>Fungi</taxon>
        <taxon>Fungi incertae sedis</taxon>
        <taxon>Zoopagomycota</taxon>
        <taxon>Entomophthoromycotina</taxon>
        <taxon>Basidiobolomycetes</taxon>
        <taxon>Basidiobolales</taxon>
        <taxon>Basidiobolaceae</taxon>
        <taxon>Basidiobolus</taxon>
    </lineage>
</organism>